<dbReference type="GO" id="GO:0140359">
    <property type="term" value="F:ABC-type transporter activity"/>
    <property type="evidence" value="ECO:0007669"/>
    <property type="project" value="InterPro"/>
</dbReference>
<feature type="transmembrane region" description="Helical" evidence="4">
    <location>
        <begin position="120"/>
        <end position="139"/>
    </location>
</feature>
<dbReference type="PANTHER" id="PTHR19229:SF250">
    <property type="entry name" value="ABC TRANSPORTER DOMAIN-CONTAINING PROTEIN-RELATED"/>
    <property type="match status" value="1"/>
</dbReference>
<dbReference type="GO" id="GO:0005319">
    <property type="term" value="F:lipid transporter activity"/>
    <property type="evidence" value="ECO:0007669"/>
    <property type="project" value="TreeGrafter"/>
</dbReference>
<feature type="region of interest" description="Disordered" evidence="3">
    <location>
        <begin position="436"/>
        <end position="461"/>
    </location>
</feature>
<dbReference type="SUPFAM" id="SSF52540">
    <property type="entry name" value="P-loop containing nucleoside triphosphate hydrolases"/>
    <property type="match status" value="1"/>
</dbReference>
<dbReference type="GO" id="GO:0016887">
    <property type="term" value="F:ATP hydrolysis activity"/>
    <property type="evidence" value="ECO:0007669"/>
    <property type="project" value="InterPro"/>
</dbReference>
<feature type="non-terminal residue" evidence="6">
    <location>
        <position position="1"/>
    </location>
</feature>
<keyword evidence="7" id="KW-1185">Reference proteome</keyword>
<keyword evidence="4" id="KW-1133">Transmembrane helix</keyword>
<keyword evidence="4" id="KW-0812">Transmembrane</keyword>
<dbReference type="Pfam" id="PF00005">
    <property type="entry name" value="ABC_tran"/>
    <property type="match status" value="1"/>
</dbReference>
<dbReference type="PANTHER" id="PTHR19229">
    <property type="entry name" value="ATP-BINDING CASSETTE TRANSPORTER SUBFAMILY A ABCA"/>
    <property type="match status" value="1"/>
</dbReference>
<dbReference type="InterPro" id="IPR003439">
    <property type="entry name" value="ABC_transporter-like_ATP-bd"/>
</dbReference>
<keyword evidence="1" id="KW-0547">Nucleotide-binding</keyword>
<reference evidence="6 7" key="1">
    <citation type="journal article" date="2018" name="PLoS ONE">
        <title>The draft genome of Kipferlia bialata reveals reductive genome evolution in fornicate parasites.</title>
        <authorList>
            <person name="Tanifuji G."/>
            <person name="Takabayashi S."/>
            <person name="Kume K."/>
            <person name="Takagi M."/>
            <person name="Nakayama T."/>
            <person name="Kamikawa R."/>
            <person name="Inagaki Y."/>
            <person name="Hashimoto T."/>
        </authorList>
    </citation>
    <scope>NUCLEOTIDE SEQUENCE [LARGE SCALE GENOMIC DNA]</scope>
    <source>
        <strain evidence="6">NY0173</strain>
    </source>
</reference>
<sequence length="774" mass="84011">AMTLLTGTTLPPLYMGVVFDVTEVSAYDQGGSGVAFPSDIVYTLLYNKTVVDEKYDESSGRDPVASFFGSSSYYSGVSFSYQQAIDSAIMRALGAWGGIDLSLSAYPSVMLDNSILLEPSLVVIIYAFVFIIPFSGLLGHLVSSRQSVTALTLMGASPLLVYLTSAVFYSIVSVLGTCLSVCVCYLLEDPISLAAEPKLTFFYWSVLSLSLCLLAHALSIGLRSQFTALALSAGMCLAAVCAYVFYLSSSESAVFDPSLGAGTVANQVLSWVNPFRPFFRIFSIAMPYMSLSDTEDTGSTAEDDDLVEDTTEQAEASTLAFECLWDDCEGYQSELRLCFRQDTEALESLGLSVLSDVDAGSMTYEELMEEYSDVLCLYYVPPLADELKVMTRQLLFFTVVFCWGSLIPSDLGGLPVLFFLHPRFYRRDLDRKRYRAARQAGRNRTRRPRGQPDGADQNTPATDMSVCIRGLEVEFGGSVKALDGCSFSVESQSCVGLIGHNGAGKTTLFRALTGELISGRAKCRMKGGVDIAGVSAVCPFNRGLLRRTVAVSPQHDELLIPDLTVQDHVELAFRVGRRRTSGASRAAERLLPMLGLEAKALDTVKELSGGMKRRLSTGMAMVQGKRVTFLDEPSTGLDPLTRRTLWKALRGIIQSGGTVLFTTHNMDEIEVLCKHVVCMAYGRVVTDSTVGQLTLNSGQVFRVVCHSPKDAHTLKRLITASTPDAKILSQVAQCIHIYVPGDAEPGADVVAGILEGEIVQQIQMANGGEYKCIV</sequence>
<feature type="transmembrane region" description="Helical" evidence="4">
    <location>
        <begin position="226"/>
        <end position="246"/>
    </location>
</feature>
<feature type="domain" description="ABC transporter" evidence="5">
    <location>
        <begin position="466"/>
        <end position="706"/>
    </location>
</feature>
<organism evidence="6 7">
    <name type="scientific">Kipferlia bialata</name>
    <dbReference type="NCBI Taxonomy" id="797122"/>
    <lineage>
        <taxon>Eukaryota</taxon>
        <taxon>Metamonada</taxon>
        <taxon>Carpediemonas-like organisms</taxon>
        <taxon>Kipferlia</taxon>
    </lineage>
</organism>
<evidence type="ECO:0000256" key="4">
    <source>
        <dbReference type="SAM" id="Phobius"/>
    </source>
</evidence>
<proteinExistence type="predicted"/>
<keyword evidence="2" id="KW-0067">ATP-binding</keyword>
<dbReference type="Gene3D" id="3.40.50.300">
    <property type="entry name" value="P-loop containing nucleotide triphosphate hydrolases"/>
    <property type="match status" value="1"/>
</dbReference>
<comment type="caution">
    <text evidence="6">The sequence shown here is derived from an EMBL/GenBank/DDBJ whole genome shotgun (WGS) entry which is preliminary data.</text>
</comment>
<dbReference type="PROSITE" id="PS50893">
    <property type="entry name" value="ABC_TRANSPORTER_2"/>
    <property type="match status" value="1"/>
</dbReference>
<dbReference type="Proteomes" id="UP000265618">
    <property type="component" value="Unassembled WGS sequence"/>
</dbReference>
<evidence type="ECO:0000256" key="1">
    <source>
        <dbReference type="ARBA" id="ARBA00022741"/>
    </source>
</evidence>
<dbReference type="SMART" id="SM00382">
    <property type="entry name" value="AAA"/>
    <property type="match status" value="1"/>
</dbReference>
<evidence type="ECO:0000313" key="7">
    <source>
        <dbReference type="Proteomes" id="UP000265618"/>
    </source>
</evidence>
<dbReference type="InterPro" id="IPR027417">
    <property type="entry name" value="P-loop_NTPase"/>
</dbReference>
<dbReference type="EMBL" id="BDIP01003697">
    <property type="protein sequence ID" value="GIQ88020.1"/>
    <property type="molecule type" value="Genomic_DNA"/>
</dbReference>
<dbReference type="GO" id="GO:0005524">
    <property type="term" value="F:ATP binding"/>
    <property type="evidence" value="ECO:0007669"/>
    <property type="project" value="UniProtKB-KW"/>
</dbReference>
<dbReference type="OrthoDB" id="8061355at2759"/>
<feature type="compositionally biased region" description="Basic residues" evidence="3">
    <location>
        <begin position="436"/>
        <end position="449"/>
    </location>
</feature>
<evidence type="ECO:0000259" key="5">
    <source>
        <dbReference type="PROSITE" id="PS50893"/>
    </source>
</evidence>
<accession>A0A9K3GMS3</accession>
<dbReference type="AlphaFoldDB" id="A0A9K3GMS3"/>
<dbReference type="InterPro" id="IPR026082">
    <property type="entry name" value="ABCA"/>
</dbReference>
<dbReference type="GO" id="GO:0016020">
    <property type="term" value="C:membrane"/>
    <property type="evidence" value="ECO:0007669"/>
    <property type="project" value="InterPro"/>
</dbReference>
<evidence type="ECO:0000256" key="2">
    <source>
        <dbReference type="ARBA" id="ARBA00022840"/>
    </source>
</evidence>
<evidence type="ECO:0000256" key="3">
    <source>
        <dbReference type="SAM" id="MobiDB-lite"/>
    </source>
</evidence>
<feature type="transmembrane region" description="Helical" evidence="4">
    <location>
        <begin position="159"/>
        <end position="187"/>
    </location>
</feature>
<gene>
    <name evidence="6" type="ORF">KIPB_010177</name>
</gene>
<feature type="transmembrane region" description="Helical" evidence="4">
    <location>
        <begin position="394"/>
        <end position="420"/>
    </location>
</feature>
<dbReference type="InterPro" id="IPR003593">
    <property type="entry name" value="AAA+_ATPase"/>
</dbReference>
<protein>
    <recommendedName>
        <fullName evidence="5">ABC transporter domain-containing protein</fullName>
    </recommendedName>
</protein>
<name>A0A9K3GMS3_9EUKA</name>
<evidence type="ECO:0000313" key="6">
    <source>
        <dbReference type="EMBL" id="GIQ88020.1"/>
    </source>
</evidence>
<feature type="transmembrane region" description="Helical" evidence="4">
    <location>
        <begin position="199"/>
        <end position="220"/>
    </location>
</feature>
<keyword evidence="4" id="KW-0472">Membrane</keyword>